<organism evidence="1 2">
    <name type="scientific">Stylosanthes scabra</name>
    <dbReference type="NCBI Taxonomy" id="79078"/>
    <lineage>
        <taxon>Eukaryota</taxon>
        <taxon>Viridiplantae</taxon>
        <taxon>Streptophyta</taxon>
        <taxon>Embryophyta</taxon>
        <taxon>Tracheophyta</taxon>
        <taxon>Spermatophyta</taxon>
        <taxon>Magnoliopsida</taxon>
        <taxon>eudicotyledons</taxon>
        <taxon>Gunneridae</taxon>
        <taxon>Pentapetalae</taxon>
        <taxon>rosids</taxon>
        <taxon>fabids</taxon>
        <taxon>Fabales</taxon>
        <taxon>Fabaceae</taxon>
        <taxon>Papilionoideae</taxon>
        <taxon>50 kb inversion clade</taxon>
        <taxon>dalbergioids sensu lato</taxon>
        <taxon>Dalbergieae</taxon>
        <taxon>Pterocarpus clade</taxon>
        <taxon>Stylosanthes</taxon>
    </lineage>
</organism>
<keyword evidence="2" id="KW-1185">Reference proteome</keyword>
<reference evidence="1 2" key="1">
    <citation type="journal article" date="2023" name="Plants (Basel)">
        <title>Bridging the Gap: Combining Genomics and Transcriptomics Approaches to Understand Stylosanthes scabra, an Orphan Legume from the Brazilian Caatinga.</title>
        <authorList>
            <person name="Ferreira-Neto J.R.C."/>
            <person name="da Silva M.D."/>
            <person name="Binneck E."/>
            <person name="de Melo N.F."/>
            <person name="da Silva R.H."/>
            <person name="de Melo A.L.T.M."/>
            <person name="Pandolfi V."/>
            <person name="Bustamante F.O."/>
            <person name="Brasileiro-Vidal A.C."/>
            <person name="Benko-Iseppon A.M."/>
        </authorList>
    </citation>
    <scope>NUCLEOTIDE SEQUENCE [LARGE SCALE GENOMIC DNA]</scope>
    <source>
        <tissue evidence="1">Leaves</tissue>
    </source>
</reference>
<proteinExistence type="predicted"/>
<sequence>RIGLASADTPRQKKTRETFNPSTMLISYDTTKSRSLLIEDRTRITVNLKDIHRRLHPNQTFKVASQIGMETGQAAYQGP</sequence>
<evidence type="ECO:0000313" key="1">
    <source>
        <dbReference type="EMBL" id="MED6152755.1"/>
    </source>
</evidence>
<comment type="caution">
    <text evidence="1">The sequence shown here is derived from an EMBL/GenBank/DDBJ whole genome shotgun (WGS) entry which is preliminary data.</text>
</comment>
<dbReference type="EMBL" id="JASCZI010092764">
    <property type="protein sequence ID" value="MED6152755.1"/>
    <property type="molecule type" value="Genomic_DNA"/>
</dbReference>
<name>A0ABU6TWG0_9FABA</name>
<gene>
    <name evidence="1" type="ORF">PIB30_095045</name>
</gene>
<dbReference type="Proteomes" id="UP001341840">
    <property type="component" value="Unassembled WGS sequence"/>
</dbReference>
<feature type="non-terminal residue" evidence="1">
    <location>
        <position position="1"/>
    </location>
</feature>
<accession>A0ABU6TWG0</accession>
<evidence type="ECO:0000313" key="2">
    <source>
        <dbReference type="Proteomes" id="UP001341840"/>
    </source>
</evidence>
<protein>
    <submittedName>
        <fullName evidence="1">Uncharacterized protein</fullName>
    </submittedName>
</protein>